<accession>A0A9P0M110</accession>
<gene>
    <name evidence="1" type="ORF">ACAOBT_LOCUS29465</name>
</gene>
<evidence type="ECO:0000313" key="1">
    <source>
        <dbReference type="EMBL" id="CAH2007065.1"/>
    </source>
</evidence>
<comment type="caution">
    <text evidence="1">The sequence shown here is derived from an EMBL/GenBank/DDBJ whole genome shotgun (WGS) entry which is preliminary data.</text>
</comment>
<proteinExistence type="predicted"/>
<keyword evidence="2" id="KW-1185">Reference proteome</keyword>
<organism evidence="1 2">
    <name type="scientific">Acanthoscelides obtectus</name>
    <name type="common">Bean weevil</name>
    <name type="synonym">Bruchus obtectus</name>
    <dbReference type="NCBI Taxonomy" id="200917"/>
    <lineage>
        <taxon>Eukaryota</taxon>
        <taxon>Metazoa</taxon>
        <taxon>Ecdysozoa</taxon>
        <taxon>Arthropoda</taxon>
        <taxon>Hexapoda</taxon>
        <taxon>Insecta</taxon>
        <taxon>Pterygota</taxon>
        <taxon>Neoptera</taxon>
        <taxon>Endopterygota</taxon>
        <taxon>Coleoptera</taxon>
        <taxon>Polyphaga</taxon>
        <taxon>Cucujiformia</taxon>
        <taxon>Chrysomeloidea</taxon>
        <taxon>Chrysomelidae</taxon>
        <taxon>Bruchinae</taxon>
        <taxon>Bruchini</taxon>
        <taxon>Acanthoscelides</taxon>
    </lineage>
</organism>
<protein>
    <submittedName>
        <fullName evidence="1">Uncharacterized protein</fullName>
    </submittedName>
</protein>
<dbReference type="Proteomes" id="UP001152888">
    <property type="component" value="Unassembled WGS sequence"/>
</dbReference>
<sequence>MHTLIRCNGAPSPFVLLFFLCGYALRLVLSITPFTMKFHRGYLLVVTRDFQGITAIQKHSARYGTGVSLTARNSAFYARTEPSSTSSHGYVTGGST</sequence>
<name>A0A9P0M110_ACAOB</name>
<evidence type="ECO:0000313" key="2">
    <source>
        <dbReference type="Proteomes" id="UP001152888"/>
    </source>
</evidence>
<reference evidence="1" key="1">
    <citation type="submission" date="2022-03" db="EMBL/GenBank/DDBJ databases">
        <authorList>
            <person name="Sayadi A."/>
        </authorList>
    </citation>
    <scope>NUCLEOTIDE SEQUENCE</scope>
</reference>
<dbReference type="AlphaFoldDB" id="A0A9P0M110"/>
<dbReference type="EMBL" id="CAKOFQ010007732">
    <property type="protein sequence ID" value="CAH2007065.1"/>
    <property type="molecule type" value="Genomic_DNA"/>
</dbReference>